<dbReference type="PANTHER" id="PTHR46999">
    <property type="entry name" value="ALPHA-GLUCAN WATER DIKINASE 1, CHLOROPLASTIC-RELATED"/>
    <property type="match status" value="1"/>
</dbReference>
<evidence type="ECO:0000256" key="3">
    <source>
        <dbReference type="ARBA" id="ARBA00011738"/>
    </source>
</evidence>
<feature type="domain" description="Pyruvate phosphate dikinase AMP/ATP-binding" evidence="11">
    <location>
        <begin position="1165"/>
        <end position="1365"/>
    </location>
</feature>
<dbReference type="InterPro" id="IPR002192">
    <property type="entry name" value="PPDK_AMP/ATP-bd"/>
</dbReference>
<dbReference type="PANTHER" id="PTHR46999:SF4">
    <property type="entry name" value="ALPHA-GLUCAN WATER DIKINASE 2"/>
    <property type="match status" value="1"/>
</dbReference>
<dbReference type="InterPro" id="IPR056301">
    <property type="entry name" value="GWD-like_N_Ig"/>
</dbReference>
<evidence type="ECO:0000259" key="12">
    <source>
        <dbReference type="Pfam" id="PF22973"/>
    </source>
</evidence>
<gene>
    <name evidence="15" type="ORF">POM88_000409</name>
</gene>
<dbReference type="EMBL" id="JAUIZM010000001">
    <property type="protein sequence ID" value="KAK1400804.1"/>
    <property type="molecule type" value="Genomic_DNA"/>
</dbReference>
<feature type="domain" description="Alpha-glucan water dikinase phosphohistidine-like" evidence="12">
    <location>
        <begin position="910"/>
        <end position="1022"/>
    </location>
</feature>
<dbReference type="GO" id="GO:0046872">
    <property type="term" value="F:metal ion binding"/>
    <property type="evidence" value="ECO:0007669"/>
    <property type="project" value="UniProtKB-KW"/>
</dbReference>
<dbReference type="InterPro" id="IPR054481">
    <property type="entry name" value="GWD1_pHisD"/>
</dbReference>
<evidence type="ECO:0000256" key="5">
    <source>
        <dbReference type="ARBA" id="ARBA00022723"/>
    </source>
</evidence>
<keyword evidence="7" id="KW-0418">Kinase</keyword>
<dbReference type="GO" id="GO:0005524">
    <property type="term" value="F:ATP binding"/>
    <property type="evidence" value="ECO:0007669"/>
    <property type="project" value="UniProtKB-KW"/>
</dbReference>
<reference evidence="15" key="1">
    <citation type="submission" date="2023-02" db="EMBL/GenBank/DDBJ databases">
        <title>Genome of toxic invasive species Heracleum sosnowskyi carries increased number of genes despite the absence of recent whole-genome duplications.</title>
        <authorList>
            <person name="Schelkunov M."/>
            <person name="Shtratnikova V."/>
            <person name="Makarenko M."/>
            <person name="Klepikova A."/>
            <person name="Omelchenko D."/>
            <person name="Novikova G."/>
            <person name="Obukhova E."/>
            <person name="Bogdanov V."/>
            <person name="Penin A."/>
            <person name="Logacheva M."/>
        </authorList>
    </citation>
    <scope>NUCLEOTIDE SEQUENCE</scope>
    <source>
        <strain evidence="15">Hsosn_3</strain>
        <tissue evidence="15">Leaf</tissue>
    </source>
</reference>
<keyword evidence="5" id="KW-0479">Metal-binding</keyword>
<comment type="caution">
    <text evidence="15">The sequence shown here is derived from an EMBL/GenBank/DDBJ whole genome shotgun (WGS) entry which is preliminary data.</text>
</comment>
<feature type="domain" description="DUF7067" evidence="14">
    <location>
        <begin position="146"/>
        <end position="199"/>
    </location>
</feature>
<feature type="domain" description="Alpha-glucan water dikinase-like N-terminal Ig-like" evidence="13">
    <location>
        <begin position="350"/>
        <end position="445"/>
    </location>
</feature>
<dbReference type="Proteomes" id="UP001237642">
    <property type="component" value="Unassembled WGS sequence"/>
</dbReference>
<evidence type="ECO:0000256" key="7">
    <source>
        <dbReference type="ARBA" id="ARBA00022777"/>
    </source>
</evidence>
<comment type="similarity">
    <text evidence="2">Belongs to the PEP-utilizing enzyme family.</text>
</comment>
<evidence type="ECO:0000256" key="1">
    <source>
        <dbReference type="ARBA" id="ARBA00001946"/>
    </source>
</evidence>
<organism evidence="15 16">
    <name type="scientific">Heracleum sosnowskyi</name>
    <dbReference type="NCBI Taxonomy" id="360622"/>
    <lineage>
        <taxon>Eukaryota</taxon>
        <taxon>Viridiplantae</taxon>
        <taxon>Streptophyta</taxon>
        <taxon>Embryophyta</taxon>
        <taxon>Tracheophyta</taxon>
        <taxon>Spermatophyta</taxon>
        <taxon>Magnoliopsida</taxon>
        <taxon>eudicotyledons</taxon>
        <taxon>Gunneridae</taxon>
        <taxon>Pentapetalae</taxon>
        <taxon>asterids</taxon>
        <taxon>campanulids</taxon>
        <taxon>Apiales</taxon>
        <taxon>Apiaceae</taxon>
        <taxon>Apioideae</taxon>
        <taxon>apioid superclade</taxon>
        <taxon>Tordylieae</taxon>
        <taxon>Tordyliinae</taxon>
        <taxon>Heracleum</taxon>
    </lineage>
</organism>
<dbReference type="Pfam" id="PF23166">
    <property type="entry name" value="Ig_N_CWD1"/>
    <property type="match status" value="2"/>
</dbReference>
<reference evidence="15" key="2">
    <citation type="submission" date="2023-05" db="EMBL/GenBank/DDBJ databases">
        <authorList>
            <person name="Schelkunov M.I."/>
        </authorList>
    </citation>
    <scope>NUCLEOTIDE SEQUENCE</scope>
    <source>
        <strain evidence="15">Hsosn_3</strain>
        <tissue evidence="15">Leaf</tissue>
    </source>
</reference>
<keyword evidence="9" id="KW-0460">Magnesium</keyword>
<evidence type="ECO:0000256" key="9">
    <source>
        <dbReference type="ARBA" id="ARBA00022842"/>
    </source>
</evidence>
<evidence type="ECO:0000259" key="11">
    <source>
        <dbReference type="Pfam" id="PF01326"/>
    </source>
</evidence>
<comment type="cofactor">
    <cofactor evidence="1">
        <name>Mg(2+)</name>
        <dbReference type="ChEBI" id="CHEBI:18420"/>
    </cofactor>
</comment>
<evidence type="ECO:0000256" key="6">
    <source>
        <dbReference type="ARBA" id="ARBA00022741"/>
    </source>
</evidence>
<dbReference type="GO" id="GO:0016301">
    <property type="term" value="F:kinase activity"/>
    <property type="evidence" value="ECO:0007669"/>
    <property type="project" value="UniProtKB-KW"/>
</dbReference>
<name>A0AAD8N8P5_9APIA</name>
<sequence>MASTTSAVDQLPKVHHFKLSDGLELQVNVTGFSNGHNAKVEIQLKNSSRAWILHWGCTYHGNTKWFFPADRPPGTAVYKQVALQTPFTKRGDIDVIFIELRDPKIHAIEFVIKDGRYDKWMKLGQGNFQIQIPKCATDNPPLVIPNDLIERKAYSIWESKGRPQSSPIQQKQQNYDDALREIQSLLLKGVSLNELQASSRAATNNAVAIEHSIQRSGLYSASNNIVVVKKEEQPIQTSASSRAATNNAVAIKKEEQSIQRSGLYSASNNSVIVMKEEQQFQTSYSLRRRHDIQKWLHKSSQDEGKKPTPSLSLIDVIENSVGGENVILRQSYDVCNYKIVVFLKVVTGDYHVLVAANTKGSTVLHWGVSNLTPKEWLAPPKDMLPEKSKLLDAACQTYFTDISSTKGTFQLVDINLQQRKFAGIQFVIWSGGSWINNNGANFFVGLNSYSPSGKIEHDGRGIIKWLLNEISQREKEAERSLMHRFCIATELTERCKSEGDMGLIGILVWLRFMACRQLNWNKNYNVKPREISEAQDKFTNLLEKIYLEQPNNREIVRLVLGCVGRGGEGHSGQRIRDEILVLQRNNNCKGGMMEEWHQKLHNNSSPDDVVICEALLNYVRCGFRIDVYWKTLTERGLTKSVLASYDRPIVSEPKFSPDTKDGLIRDLTSYLKTLKAVHSGSDLESAIDICLSIPQGHGFMDAYRTASSVGLPLKLREYLQFIKAHISDTSVGPLMEKLLESRIELRPSIVTSHGRLKDLIFLDIALDSAVRTTMERGLGNLNSSDVPAIMFFTTLVLENLCLSSVDNEELIYCTKDLYRVCESYKPSDANWALQTKAVVDRIRLALADKAEYYQKKIQPSVQYLGRLLSVEKGVIDTFTEELIRTGSAGSLSMLINRLDPILRKFANLGCWQVISPAEVRGFVVNVNELISVQHKVYREPTVIVANKVSGEEEIPDGAVAVLTSDLPDVLAHVSIRARNSKILFASCLDQNVYKDLKLKQGKVVSILLKLGNLIFMDISSSSLSPTYALSSSGSRGLHFSKKRFSGKYAISLQEFSTEMVGAKSCNIRFLSERLPSWIKLPASIAIPFGVFETILSDDINKEQAKQIYNLSKLVDSGDLSKLRAIQETVHQIKAPTRLILELKNKMKSLRIPWLEDESANLWNRAWEAIIRVWASKWNERAYISCRKGSLNHSDICMAILVQEIIRADYAFVIHTKNPISGDASEIYTEVVRGLGETLVGAYPGRAMSFTTRKTNLKSHNVIGYPSKSIGLYVKQSIIFRSDSNGEDLKGYAGAGLYDSLPMDKAQEVVLDYSNDPLVVDKAFQASLFTRIAEAGKLIEGLFGCPQDIEGVVRNGEVYVVQSRPQI</sequence>
<evidence type="ECO:0000313" key="16">
    <source>
        <dbReference type="Proteomes" id="UP001237642"/>
    </source>
</evidence>
<dbReference type="Pfam" id="PF22973">
    <property type="entry name" value="GWD1_pHisD"/>
    <property type="match status" value="1"/>
</dbReference>
<comment type="subunit">
    <text evidence="3">Homodimer.</text>
</comment>
<evidence type="ECO:0000259" key="14">
    <source>
        <dbReference type="Pfam" id="PF23229"/>
    </source>
</evidence>
<keyword evidence="16" id="KW-1185">Reference proteome</keyword>
<keyword evidence="4" id="KW-0808">Transferase</keyword>
<dbReference type="InterPro" id="IPR055495">
    <property type="entry name" value="CWD_DUF7067"/>
</dbReference>
<dbReference type="Gene3D" id="3.30.470.20">
    <property type="entry name" value="ATP-grasp fold, B domain"/>
    <property type="match status" value="1"/>
</dbReference>
<dbReference type="Pfam" id="PF23229">
    <property type="entry name" value="DUF7067"/>
    <property type="match status" value="1"/>
</dbReference>
<protein>
    <submittedName>
        <fullName evidence="15">Alpha-glucan water dikinase 2</fullName>
    </submittedName>
</protein>
<evidence type="ECO:0000256" key="2">
    <source>
        <dbReference type="ARBA" id="ARBA00007837"/>
    </source>
</evidence>
<evidence type="ECO:0000256" key="8">
    <source>
        <dbReference type="ARBA" id="ARBA00022840"/>
    </source>
</evidence>
<accession>A0AAD8N8P5</accession>
<keyword evidence="6" id="KW-0547">Nucleotide-binding</keyword>
<evidence type="ECO:0000313" key="15">
    <source>
        <dbReference type="EMBL" id="KAK1400804.1"/>
    </source>
</evidence>
<dbReference type="Pfam" id="PF01326">
    <property type="entry name" value="PPDK_N"/>
    <property type="match status" value="1"/>
</dbReference>
<proteinExistence type="inferred from homology"/>
<dbReference type="SUPFAM" id="SSF56059">
    <property type="entry name" value="Glutathione synthetase ATP-binding domain-like"/>
    <property type="match status" value="1"/>
</dbReference>
<evidence type="ECO:0000256" key="4">
    <source>
        <dbReference type="ARBA" id="ARBA00022679"/>
    </source>
</evidence>
<dbReference type="InterPro" id="IPR013815">
    <property type="entry name" value="ATP_grasp_subdomain_1"/>
</dbReference>
<keyword evidence="8" id="KW-0067">ATP-binding</keyword>
<evidence type="ECO:0000259" key="13">
    <source>
        <dbReference type="Pfam" id="PF23166"/>
    </source>
</evidence>
<keyword evidence="10" id="KW-0119">Carbohydrate metabolism</keyword>
<dbReference type="Gene3D" id="3.30.1490.20">
    <property type="entry name" value="ATP-grasp fold, A domain"/>
    <property type="match status" value="1"/>
</dbReference>
<evidence type="ECO:0000256" key="10">
    <source>
        <dbReference type="ARBA" id="ARBA00023277"/>
    </source>
</evidence>
<feature type="domain" description="Alpha-glucan water dikinase-like N-terminal Ig-like" evidence="13">
    <location>
        <begin position="15"/>
        <end position="131"/>
    </location>
</feature>